<dbReference type="InterPro" id="IPR044839">
    <property type="entry name" value="NDR1-like"/>
</dbReference>
<dbReference type="GeneID" id="109723299"/>
<feature type="domain" description="Late embryogenesis abundant protein LEA-2 subgroup" evidence="7">
    <location>
        <begin position="133"/>
        <end position="215"/>
    </location>
</feature>
<feature type="region of interest" description="Disordered" evidence="5">
    <location>
        <begin position="1"/>
        <end position="27"/>
    </location>
</feature>
<keyword evidence="3 6" id="KW-1133">Transmembrane helix</keyword>
<accession>A0A6P5GME2</accession>
<dbReference type="OrthoDB" id="695142at2759"/>
<dbReference type="PANTHER" id="PTHR31234:SF55">
    <property type="entry name" value="LATE EMBRYOGENESIS ABUNDANT (LEA) HYDROXYPROLINE-RICH GLYCOPROTEIN FAMILY"/>
    <property type="match status" value="1"/>
</dbReference>
<evidence type="ECO:0000256" key="2">
    <source>
        <dbReference type="ARBA" id="ARBA00022692"/>
    </source>
</evidence>
<organism evidence="8 9">
    <name type="scientific">Ananas comosus</name>
    <name type="common">Pineapple</name>
    <name type="synonym">Ananas ananas</name>
    <dbReference type="NCBI Taxonomy" id="4615"/>
    <lineage>
        <taxon>Eukaryota</taxon>
        <taxon>Viridiplantae</taxon>
        <taxon>Streptophyta</taxon>
        <taxon>Embryophyta</taxon>
        <taxon>Tracheophyta</taxon>
        <taxon>Spermatophyta</taxon>
        <taxon>Magnoliopsida</taxon>
        <taxon>Liliopsida</taxon>
        <taxon>Poales</taxon>
        <taxon>Bromeliaceae</taxon>
        <taxon>Bromelioideae</taxon>
        <taxon>Ananas</taxon>
    </lineage>
</organism>
<protein>
    <submittedName>
        <fullName evidence="9">NDR1/HIN1-like protein 10</fullName>
    </submittedName>
</protein>
<evidence type="ECO:0000256" key="5">
    <source>
        <dbReference type="SAM" id="MobiDB-lite"/>
    </source>
</evidence>
<gene>
    <name evidence="9" type="primary">LOC109723299</name>
</gene>
<evidence type="ECO:0000313" key="9">
    <source>
        <dbReference type="RefSeq" id="XP_020107213.1"/>
    </source>
</evidence>
<evidence type="ECO:0000256" key="4">
    <source>
        <dbReference type="ARBA" id="ARBA00023136"/>
    </source>
</evidence>
<reference evidence="9" key="2">
    <citation type="submission" date="2025-08" db="UniProtKB">
        <authorList>
            <consortium name="RefSeq"/>
        </authorList>
    </citation>
    <scope>IDENTIFICATION</scope>
    <source>
        <tissue evidence="9">Leaf</tissue>
    </source>
</reference>
<dbReference type="AlphaFoldDB" id="A0A6P5GME2"/>
<dbReference type="GO" id="GO:0005886">
    <property type="term" value="C:plasma membrane"/>
    <property type="evidence" value="ECO:0007669"/>
    <property type="project" value="TreeGrafter"/>
</dbReference>
<reference evidence="8" key="1">
    <citation type="journal article" date="2015" name="Nat. Genet.">
        <title>The pineapple genome and the evolution of CAM photosynthesis.</title>
        <authorList>
            <person name="Ming R."/>
            <person name="VanBuren R."/>
            <person name="Wai C.M."/>
            <person name="Tang H."/>
            <person name="Schatz M.C."/>
            <person name="Bowers J.E."/>
            <person name="Lyons E."/>
            <person name="Wang M.L."/>
            <person name="Chen J."/>
            <person name="Biggers E."/>
            <person name="Zhang J."/>
            <person name="Huang L."/>
            <person name="Zhang L."/>
            <person name="Miao W."/>
            <person name="Zhang J."/>
            <person name="Ye Z."/>
            <person name="Miao C."/>
            <person name="Lin Z."/>
            <person name="Wang H."/>
            <person name="Zhou H."/>
            <person name="Yim W.C."/>
            <person name="Priest H.D."/>
            <person name="Zheng C."/>
            <person name="Woodhouse M."/>
            <person name="Edger P.P."/>
            <person name="Guyot R."/>
            <person name="Guo H.B."/>
            <person name="Guo H."/>
            <person name="Zheng G."/>
            <person name="Singh R."/>
            <person name="Sharma A."/>
            <person name="Min X."/>
            <person name="Zheng Y."/>
            <person name="Lee H."/>
            <person name="Gurtowski J."/>
            <person name="Sedlazeck F.J."/>
            <person name="Harkess A."/>
            <person name="McKain M.R."/>
            <person name="Liao Z."/>
            <person name="Fang J."/>
            <person name="Liu J."/>
            <person name="Zhang X."/>
            <person name="Zhang Q."/>
            <person name="Hu W."/>
            <person name="Qin Y."/>
            <person name="Wang K."/>
            <person name="Chen L.Y."/>
            <person name="Shirley N."/>
            <person name="Lin Y.R."/>
            <person name="Liu L.Y."/>
            <person name="Hernandez A.G."/>
            <person name="Wright C.L."/>
            <person name="Bulone V."/>
            <person name="Tuskan G.A."/>
            <person name="Heath K."/>
            <person name="Zee F."/>
            <person name="Moore P.H."/>
            <person name="Sunkar R."/>
            <person name="Leebens-Mack J.H."/>
            <person name="Mockler T."/>
            <person name="Bennetzen J.L."/>
            <person name="Freeling M."/>
            <person name="Sankoff D."/>
            <person name="Paterson A.H."/>
            <person name="Zhu X."/>
            <person name="Yang X."/>
            <person name="Smith J.A."/>
            <person name="Cushman J.C."/>
            <person name="Paull R.E."/>
            <person name="Yu Q."/>
        </authorList>
    </citation>
    <scope>NUCLEOTIDE SEQUENCE [LARGE SCALE GENOMIC DNA]</scope>
    <source>
        <strain evidence="8">cv. F153</strain>
    </source>
</reference>
<keyword evidence="8" id="KW-1185">Reference proteome</keyword>
<feature type="compositionally biased region" description="Low complexity" evidence="5">
    <location>
        <begin position="16"/>
        <end position="27"/>
    </location>
</feature>
<evidence type="ECO:0000256" key="1">
    <source>
        <dbReference type="ARBA" id="ARBA00004167"/>
    </source>
</evidence>
<evidence type="ECO:0000256" key="6">
    <source>
        <dbReference type="SAM" id="Phobius"/>
    </source>
</evidence>
<comment type="subcellular location">
    <subcellularLocation>
        <location evidence="1">Membrane</location>
        <topology evidence="1">Single-pass membrane protein</topology>
    </subcellularLocation>
</comment>
<dbReference type="PANTHER" id="PTHR31234">
    <property type="entry name" value="LATE EMBRYOGENESIS ABUNDANT (LEA) HYDROXYPROLINE-RICH GLYCOPROTEIN FAMILY"/>
    <property type="match status" value="1"/>
</dbReference>
<evidence type="ECO:0000313" key="8">
    <source>
        <dbReference type="Proteomes" id="UP000515123"/>
    </source>
</evidence>
<dbReference type="InterPro" id="IPR004864">
    <property type="entry name" value="LEA_2"/>
</dbReference>
<sequence>MDEEWTAIPKPPSPATRPSARTAAPPLPPAANSYSYYAPQPGHAAAPPVAPPPYYPPAYAAASTSALGPSNTLFLRRLLAVAIAFFVVVGAATLILWLVLRPRLPQFSVSSASVSSFNLSSSSQQLSADFDVTLTVRNPNKKMGVQYDGVRAAVVYGGETISETSLPPFYQSKGNVTTVHARLVAAGEYVGGDVTNGINSDRSHGNGAVRFQFRVLSWAVFNSGGWRTRRHVMRVYCEDVSIGFNNSTASLGSLLGSPKQCQVYL</sequence>
<name>A0A6P5GME2_ANACO</name>
<dbReference type="GO" id="GO:0098542">
    <property type="term" value="P:defense response to other organism"/>
    <property type="evidence" value="ECO:0007669"/>
    <property type="project" value="InterPro"/>
</dbReference>
<dbReference type="RefSeq" id="XP_020107213.1">
    <property type="nucleotide sequence ID" value="XM_020251624.1"/>
</dbReference>
<proteinExistence type="predicted"/>
<keyword evidence="4 6" id="KW-0472">Membrane</keyword>
<dbReference type="Proteomes" id="UP000515123">
    <property type="component" value="Linkage group 17"/>
</dbReference>
<keyword evidence="2 6" id="KW-0812">Transmembrane</keyword>
<dbReference type="Pfam" id="PF03168">
    <property type="entry name" value="LEA_2"/>
    <property type="match status" value="1"/>
</dbReference>
<evidence type="ECO:0000259" key="7">
    <source>
        <dbReference type="Pfam" id="PF03168"/>
    </source>
</evidence>
<feature type="transmembrane region" description="Helical" evidence="6">
    <location>
        <begin position="78"/>
        <end position="100"/>
    </location>
</feature>
<evidence type="ECO:0000256" key="3">
    <source>
        <dbReference type="ARBA" id="ARBA00022989"/>
    </source>
</evidence>